<keyword evidence="2" id="KW-0805">Transcription regulation</keyword>
<dbReference type="GO" id="GO:0005634">
    <property type="term" value="C:nucleus"/>
    <property type="evidence" value="ECO:0007669"/>
    <property type="project" value="UniProtKB-SubCell"/>
</dbReference>
<dbReference type="GO" id="GO:0003677">
    <property type="term" value="F:DNA binding"/>
    <property type="evidence" value="ECO:0007669"/>
    <property type="project" value="UniProtKB-KW"/>
</dbReference>
<keyword evidence="4" id="KW-0804">Transcription</keyword>
<evidence type="ECO:0000259" key="6">
    <source>
        <dbReference type="PROSITE" id="PS50863"/>
    </source>
</evidence>
<keyword evidence="3" id="KW-0238">DNA-binding</keyword>
<evidence type="ECO:0000313" key="8">
    <source>
        <dbReference type="Proteomes" id="UP000593563"/>
    </source>
</evidence>
<keyword evidence="5" id="KW-0539">Nucleus</keyword>
<name>A0A6L5B7X1_APIGR</name>
<dbReference type="EMBL" id="WRXP01004498">
    <property type="protein sequence ID" value="KAF1001423.1"/>
    <property type="molecule type" value="Genomic_DNA"/>
</dbReference>
<evidence type="ECO:0000313" key="7">
    <source>
        <dbReference type="EMBL" id="KAF1001423.1"/>
    </source>
</evidence>
<feature type="domain" description="TF-B3" evidence="6">
    <location>
        <begin position="60"/>
        <end position="151"/>
    </location>
</feature>
<accession>A0A6L5B7X1</accession>
<protein>
    <recommendedName>
        <fullName evidence="6">TF-B3 domain-containing protein</fullName>
    </recommendedName>
</protein>
<dbReference type="InterPro" id="IPR015300">
    <property type="entry name" value="DNA-bd_pseudobarrel_sf"/>
</dbReference>
<comment type="subcellular location">
    <subcellularLocation>
        <location evidence="1">Nucleus</location>
    </subcellularLocation>
</comment>
<evidence type="ECO:0000256" key="4">
    <source>
        <dbReference type="ARBA" id="ARBA00023163"/>
    </source>
</evidence>
<sequence>MNARIYQTDGKEIDYISRESEAEYMDKADTSELPWQGANTHIDLTSDGEGNGGELGQANIALEDKFMEVDDQEMEYIPKEVAPRGRNWISSEQVNLVTENGSWIVTILVSNGRGRFSAGWNAFVRDNKLKGSKPLLFTLIENNEEISFSVE</sequence>
<evidence type="ECO:0000256" key="1">
    <source>
        <dbReference type="ARBA" id="ARBA00004123"/>
    </source>
</evidence>
<dbReference type="InterPro" id="IPR003340">
    <property type="entry name" value="B3_DNA-bd"/>
</dbReference>
<gene>
    <name evidence="7" type="ORF">AG4045_014462</name>
</gene>
<reference evidence="7" key="1">
    <citation type="submission" date="2020-01" db="EMBL/GenBank/DDBJ databases">
        <title>The Celery Genome Sequence Reveals Sequential Paleo-tetraploidization, Resistance Gene Elimination, Karyotype Evolution, and Functional Innovation in Apiales.</title>
        <authorList>
            <person name="Song X."/>
        </authorList>
    </citation>
    <scope>NUCLEOTIDE SEQUENCE</scope>
    <source>
        <tissue evidence="7">Leaf</tissue>
    </source>
</reference>
<comment type="caution">
    <text evidence="7">The sequence shown here is derived from an EMBL/GenBank/DDBJ whole genome shotgun (WGS) entry which is preliminary data.</text>
</comment>
<evidence type="ECO:0000256" key="2">
    <source>
        <dbReference type="ARBA" id="ARBA00023015"/>
    </source>
</evidence>
<keyword evidence="8" id="KW-1185">Reference proteome</keyword>
<dbReference type="PROSITE" id="PS50863">
    <property type="entry name" value="B3"/>
    <property type="match status" value="1"/>
</dbReference>
<proteinExistence type="predicted"/>
<dbReference type="Gene3D" id="2.40.330.10">
    <property type="entry name" value="DNA-binding pseudobarrel domain"/>
    <property type="match status" value="1"/>
</dbReference>
<dbReference type="Proteomes" id="UP000593563">
    <property type="component" value="Unassembled WGS sequence"/>
</dbReference>
<dbReference type="SUPFAM" id="SSF101936">
    <property type="entry name" value="DNA-binding pseudobarrel domain"/>
    <property type="match status" value="1"/>
</dbReference>
<organism evidence="7 8">
    <name type="scientific">Apium graveolens</name>
    <name type="common">Celery</name>
    <dbReference type="NCBI Taxonomy" id="4045"/>
    <lineage>
        <taxon>Eukaryota</taxon>
        <taxon>Viridiplantae</taxon>
        <taxon>Streptophyta</taxon>
        <taxon>Embryophyta</taxon>
        <taxon>Tracheophyta</taxon>
        <taxon>Spermatophyta</taxon>
        <taxon>Magnoliopsida</taxon>
        <taxon>eudicotyledons</taxon>
        <taxon>Gunneridae</taxon>
        <taxon>Pentapetalae</taxon>
        <taxon>asterids</taxon>
        <taxon>campanulids</taxon>
        <taxon>Apiales</taxon>
        <taxon>Apiaceae</taxon>
        <taxon>Apioideae</taxon>
        <taxon>apioid superclade</taxon>
        <taxon>Apieae</taxon>
        <taxon>Apium</taxon>
    </lineage>
</organism>
<evidence type="ECO:0000256" key="3">
    <source>
        <dbReference type="ARBA" id="ARBA00023125"/>
    </source>
</evidence>
<dbReference type="AlphaFoldDB" id="A0A6L5B7X1"/>
<evidence type="ECO:0000256" key="5">
    <source>
        <dbReference type="ARBA" id="ARBA00023242"/>
    </source>
</evidence>